<evidence type="ECO:0000256" key="2">
    <source>
        <dbReference type="ARBA" id="ARBA00004202"/>
    </source>
</evidence>
<proteinExistence type="inferred from homology"/>
<dbReference type="Pfam" id="PF25322">
    <property type="entry name" value="RBD_SIN1"/>
    <property type="match status" value="1"/>
</dbReference>
<dbReference type="Pfam" id="PF05422">
    <property type="entry name" value="SIN1"/>
    <property type="match status" value="1"/>
</dbReference>
<dbReference type="InterPro" id="IPR057339">
    <property type="entry name" value="RBD_SIN1"/>
</dbReference>
<evidence type="ECO:0000256" key="8">
    <source>
        <dbReference type="ARBA" id="ARBA00004633"/>
    </source>
</evidence>
<dbReference type="Proteomes" id="UP000318571">
    <property type="component" value="Chromosome 11"/>
</dbReference>
<dbReference type="GO" id="GO:0031932">
    <property type="term" value="C:TORC2 complex"/>
    <property type="evidence" value="ECO:0007669"/>
    <property type="project" value="InterPro"/>
</dbReference>
<dbReference type="GO" id="GO:0005741">
    <property type="term" value="C:mitochondrial outer membrane"/>
    <property type="evidence" value="ECO:0007669"/>
    <property type="project" value="UniProtKB-SubCell"/>
</dbReference>
<evidence type="ECO:0000256" key="22">
    <source>
        <dbReference type="ARBA" id="ARBA00031431"/>
    </source>
</evidence>
<evidence type="ECO:0000256" key="6">
    <source>
        <dbReference type="ARBA" id="ARBA00004450"/>
    </source>
</evidence>
<keyword evidence="28" id="KW-1185">Reference proteome</keyword>
<dbReference type="Pfam" id="PF16979">
    <property type="entry name" value="SIN1_PH"/>
    <property type="match status" value="1"/>
</dbReference>
<evidence type="ECO:0000256" key="20">
    <source>
        <dbReference type="ARBA" id="ARBA00023242"/>
    </source>
</evidence>
<evidence type="ECO:0000256" key="21">
    <source>
        <dbReference type="ARBA" id="ARBA00023765"/>
    </source>
</evidence>
<dbReference type="InterPro" id="IPR011993">
    <property type="entry name" value="PH-like_dom_sf"/>
</dbReference>
<keyword evidence="15" id="KW-0256">Endoplasmic reticulum</keyword>
<evidence type="ECO:0000259" key="26">
    <source>
        <dbReference type="Pfam" id="PF25322"/>
    </source>
</evidence>
<comment type="caution">
    <text evidence="27">The sequence shown here is derived from an EMBL/GenBank/DDBJ whole genome shotgun (WGS) entry which is preliminary data.</text>
</comment>
<evidence type="ECO:0000256" key="12">
    <source>
        <dbReference type="ARBA" id="ARBA00022490"/>
    </source>
</evidence>
<organism evidence="27 28">
    <name type="scientific">Tigriopus californicus</name>
    <name type="common">Marine copepod</name>
    <dbReference type="NCBI Taxonomy" id="6832"/>
    <lineage>
        <taxon>Eukaryota</taxon>
        <taxon>Metazoa</taxon>
        <taxon>Ecdysozoa</taxon>
        <taxon>Arthropoda</taxon>
        <taxon>Crustacea</taxon>
        <taxon>Multicrustacea</taxon>
        <taxon>Hexanauplia</taxon>
        <taxon>Copepoda</taxon>
        <taxon>Harpacticoida</taxon>
        <taxon>Harpacticidae</taxon>
        <taxon>Tigriopus</taxon>
    </lineage>
</organism>
<dbReference type="InterPro" id="IPR008828">
    <property type="entry name" value="Sin1/Avo1"/>
</dbReference>
<evidence type="ECO:0000256" key="9">
    <source>
        <dbReference type="ARBA" id="ARBA00009407"/>
    </source>
</evidence>
<dbReference type="Pfam" id="PF16978">
    <property type="entry name" value="CRIM"/>
    <property type="match status" value="1"/>
</dbReference>
<keyword evidence="14" id="KW-1000">Mitochondrion outer membrane</keyword>
<evidence type="ECO:0000256" key="1">
    <source>
        <dbReference type="ARBA" id="ARBA00004123"/>
    </source>
</evidence>
<keyword evidence="12" id="KW-0963">Cytoplasm</keyword>
<evidence type="ECO:0000313" key="27">
    <source>
        <dbReference type="EMBL" id="TRY77863.1"/>
    </source>
</evidence>
<evidence type="ECO:0000256" key="7">
    <source>
        <dbReference type="ARBA" id="ARBA00004556"/>
    </source>
</evidence>
<dbReference type="EMBL" id="VCGU01000003">
    <property type="protein sequence ID" value="TRY77863.1"/>
    <property type="molecule type" value="Genomic_DNA"/>
</dbReference>
<evidence type="ECO:0000256" key="17">
    <source>
        <dbReference type="ARBA" id="ARBA00023128"/>
    </source>
</evidence>
<keyword evidence="20" id="KW-0539">Nucleus</keyword>
<evidence type="ECO:0000256" key="3">
    <source>
        <dbReference type="ARBA" id="ARBA00004220"/>
    </source>
</evidence>
<evidence type="ECO:0000256" key="10">
    <source>
        <dbReference type="ARBA" id="ARBA00014183"/>
    </source>
</evidence>
<dbReference type="GO" id="GO:0031902">
    <property type="term" value="C:late endosome membrane"/>
    <property type="evidence" value="ECO:0007669"/>
    <property type="project" value="UniProtKB-SubCell"/>
</dbReference>
<gene>
    <name evidence="27" type="ORF">TCAL_08135</name>
</gene>
<keyword evidence="19" id="KW-0458">Lysosome</keyword>
<evidence type="ECO:0000256" key="5">
    <source>
        <dbReference type="ARBA" id="ARBA00004406"/>
    </source>
</evidence>
<evidence type="ECO:0000313" key="28">
    <source>
        <dbReference type="Proteomes" id="UP000318571"/>
    </source>
</evidence>
<evidence type="ECO:0000259" key="23">
    <source>
        <dbReference type="Pfam" id="PF05422"/>
    </source>
</evidence>
<dbReference type="GO" id="GO:0048471">
    <property type="term" value="C:perinuclear region of cytoplasm"/>
    <property type="evidence" value="ECO:0007669"/>
    <property type="project" value="UniProtKB-SubCell"/>
</dbReference>
<evidence type="ECO:0000256" key="13">
    <source>
        <dbReference type="ARBA" id="ARBA00022753"/>
    </source>
</evidence>
<dbReference type="GO" id="GO:0005886">
    <property type="term" value="C:plasma membrane"/>
    <property type="evidence" value="ECO:0007669"/>
    <property type="project" value="UniProtKB-SubCell"/>
</dbReference>
<feature type="domain" description="SIN1-type PH" evidence="25">
    <location>
        <begin position="406"/>
        <end position="510"/>
    </location>
</feature>
<dbReference type="GO" id="GO:0005546">
    <property type="term" value="F:phosphatidylinositol-4,5-bisphosphate binding"/>
    <property type="evidence" value="ECO:0007669"/>
    <property type="project" value="TreeGrafter"/>
</dbReference>
<evidence type="ECO:0000259" key="24">
    <source>
        <dbReference type="Pfam" id="PF16978"/>
    </source>
</evidence>
<dbReference type="GO" id="GO:0038203">
    <property type="term" value="P:TORC2 signaling"/>
    <property type="evidence" value="ECO:0007669"/>
    <property type="project" value="TreeGrafter"/>
</dbReference>
<comment type="similarity">
    <text evidence="9">Belongs to the SIN1 family.</text>
</comment>
<protein>
    <recommendedName>
        <fullName evidence="10">Target of rapamycin complex 2 subunit MAPKAP1</fullName>
    </recommendedName>
    <alternativeName>
        <fullName evidence="22">Stress-activated map kinase-interacting protein 1</fullName>
    </alternativeName>
</protein>
<reference evidence="27 28" key="1">
    <citation type="journal article" date="2018" name="Nat. Ecol. Evol.">
        <title>Genomic signatures of mitonuclear coevolution across populations of Tigriopus californicus.</title>
        <authorList>
            <person name="Barreto F.S."/>
            <person name="Watson E.T."/>
            <person name="Lima T.G."/>
            <person name="Willett C.S."/>
            <person name="Edmands S."/>
            <person name="Li W."/>
            <person name="Burton R.S."/>
        </authorList>
    </citation>
    <scope>NUCLEOTIDE SEQUENCE [LARGE SCALE GENOMIC DNA]</scope>
    <source>
        <strain evidence="27 28">San Diego</strain>
    </source>
</reference>
<name>A0A553PJL5_TIGCA</name>
<feature type="domain" description="CRIM" evidence="24">
    <location>
        <begin position="163"/>
        <end position="293"/>
    </location>
</feature>
<dbReference type="InterPro" id="IPR031313">
    <property type="entry name" value="Sin1_PH_dom"/>
</dbReference>
<evidence type="ECO:0000256" key="15">
    <source>
        <dbReference type="ARBA" id="ARBA00022824"/>
    </source>
</evidence>
<evidence type="ECO:0000256" key="19">
    <source>
        <dbReference type="ARBA" id="ARBA00023228"/>
    </source>
</evidence>
<feature type="domain" description="Sin1 N-terminal" evidence="23">
    <location>
        <begin position="96"/>
        <end position="144"/>
    </location>
</feature>
<evidence type="ECO:0000256" key="16">
    <source>
        <dbReference type="ARBA" id="ARBA00023034"/>
    </source>
</evidence>
<evidence type="ECO:0000256" key="18">
    <source>
        <dbReference type="ARBA" id="ARBA00023136"/>
    </source>
</evidence>
<dbReference type="PANTHER" id="PTHR13335:SF1">
    <property type="entry name" value="TARGET OF RAPAMYCIN COMPLEX 2 SUBUNIT MAPKAP1"/>
    <property type="match status" value="1"/>
</dbReference>
<dbReference type="GO" id="GO:0005634">
    <property type="term" value="C:nucleus"/>
    <property type="evidence" value="ECO:0007669"/>
    <property type="project" value="UniProtKB-SubCell"/>
</dbReference>
<dbReference type="GO" id="GO:0000139">
    <property type="term" value="C:Golgi membrane"/>
    <property type="evidence" value="ECO:0007669"/>
    <property type="project" value="UniProtKB-SubCell"/>
</dbReference>
<evidence type="ECO:0000256" key="11">
    <source>
        <dbReference type="ARBA" id="ARBA00022475"/>
    </source>
</evidence>
<dbReference type="OrthoDB" id="241990at2759"/>
<keyword evidence="13" id="KW-0967">Endosome</keyword>
<dbReference type="InterPro" id="IPR032679">
    <property type="entry name" value="Sin1_N"/>
</dbReference>
<dbReference type="OMA" id="NAKFWPQ"/>
<dbReference type="Gene3D" id="2.30.29.30">
    <property type="entry name" value="Pleckstrin-homology domain (PH domain)/Phosphotyrosine-binding domain (PTB)"/>
    <property type="match status" value="1"/>
</dbReference>
<comment type="subcellular location">
    <subcellularLocation>
        <location evidence="2">Cell membrane</location>
        <topology evidence="2">Peripheral membrane protein</topology>
    </subcellularLocation>
    <subcellularLocation>
        <location evidence="7">Cytoplasm</location>
        <location evidence="7">Perinuclear region</location>
    </subcellularLocation>
    <subcellularLocation>
        <location evidence="3">Early endosome membrane</location>
        <topology evidence="3">Peripheral membrane protein</topology>
    </subcellularLocation>
    <subcellularLocation>
        <location evidence="5">Endoplasmic reticulum membrane</location>
        <topology evidence="5">Peripheral membrane protein</topology>
    </subcellularLocation>
    <subcellularLocation>
        <location evidence="4">Golgi apparatus membrane</location>
        <topology evidence="4">Peripheral membrane protein</topology>
    </subcellularLocation>
    <subcellularLocation>
        <location evidence="8">Late endosome membrane</location>
        <topology evidence="8">Peripheral membrane protein</topology>
    </subcellularLocation>
    <subcellularLocation>
        <location evidence="21">Lysosome membrane</location>
        <topology evidence="21">Peripheral membrane protein</topology>
    </subcellularLocation>
    <subcellularLocation>
        <location evidence="6">Mitochondrion outer membrane</location>
        <topology evidence="6">Peripheral membrane protein</topology>
    </subcellularLocation>
    <subcellularLocation>
        <location evidence="1">Nucleus</location>
    </subcellularLocation>
</comment>
<feature type="domain" description="Target of rapamycin complex 2 subunit MAPKAP1-like Ras-binding" evidence="26">
    <location>
        <begin position="313"/>
        <end position="380"/>
    </location>
</feature>
<dbReference type="AlphaFoldDB" id="A0A553PJL5"/>
<dbReference type="PANTHER" id="PTHR13335">
    <property type="entry name" value="TARGET OF RAPAMYCIN COMPLEX 2 SUBUNIT MAPKAP1"/>
    <property type="match status" value="1"/>
</dbReference>
<keyword evidence="17" id="KW-0496">Mitochondrion</keyword>
<dbReference type="GO" id="GO:0005789">
    <property type="term" value="C:endoplasmic reticulum membrane"/>
    <property type="evidence" value="ECO:0007669"/>
    <property type="project" value="UniProtKB-SubCell"/>
</dbReference>
<dbReference type="InterPro" id="IPR031567">
    <property type="entry name" value="CRIM_dom"/>
</dbReference>
<keyword evidence="18" id="KW-0472">Membrane</keyword>
<sequence length="537" mass="61859">MALYDDPGWLLSHIAHSFVLSDETGACEQVMTAQDAHAFHTPLARVWARQHDTPLAFLQPLEQLHAQDDFEPHSYDIRIPGAVRGGAAGAALTGSTGFHRPRSNTEIKLEKMRRDKRNLPKVKTIHWKAHPHPLRPEEIEALFPIKTLPDRSQSTEAPHPVRSLLAYQLEHAALDSQHNPFSPFARFDAKNAGLHEKTRKIQIYPEMAWAEDRGFPVIVHVLATAKVTEVIGYACWKYTEEGRQPPLVHKSHEKYTLYMAEPDGTIEREFPPLEKRELISKYGFNILGLVDLGQDGEYSSPADRTVTVILPEGTFTVMELDTLDIPVKELLARVLARRKIPQHQTFQFKYIVERKDGQGEALDEEALLSSFHTKEFYILRANSRRKNDQDLGSIKHQDSDLEDSVYREYHDIQIRTKLHSKTDVTLGISEDKFEVYPKEHHSSARFWKKQKSVSFDMESIVACEIVEEKPNGKSVFRIVFQADHGYKRHDFECEGSAATKIHAKINHVMNLHPHETREEYQEYKERKIARRHTWLIK</sequence>
<keyword evidence="11" id="KW-1003">Cell membrane</keyword>
<evidence type="ECO:0000259" key="25">
    <source>
        <dbReference type="Pfam" id="PF16979"/>
    </source>
</evidence>
<accession>A0A553PJL5</accession>
<dbReference type="GO" id="GO:0005765">
    <property type="term" value="C:lysosomal membrane"/>
    <property type="evidence" value="ECO:0007669"/>
    <property type="project" value="UniProtKB-SubCell"/>
</dbReference>
<evidence type="ECO:0000256" key="4">
    <source>
        <dbReference type="ARBA" id="ARBA00004395"/>
    </source>
</evidence>
<dbReference type="STRING" id="6832.A0A553PJL5"/>
<dbReference type="GO" id="GO:0031901">
    <property type="term" value="C:early endosome membrane"/>
    <property type="evidence" value="ECO:0007669"/>
    <property type="project" value="UniProtKB-SubCell"/>
</dbReference>
<evidence type="ECO:0000256" key="14">
    <source>
        <dbReference type="ARBA" id="ARBA00022787"/>
    </source>
</evidence>
<keyword evidence="16" id="KW-0333">Golgi apparatus</keyword>